<keyword evidence="3" id="KW-0540">Nuclease</keyword>
<proteinExistence type="inferred from homology"/>
<name>A0A1W1VV25_9FIRM</name>
<evidence type="ECO:0000256" key="2">
    <source>
        <dbReference type="ARBA" id="ARBA00022649"/>
    </source>
</evidence>
<organism evidence="9 10">
    <name type="scientific">Thermanaeromonas toyohensis ToBE</name>
    <dbReference type="NCBI Taxonomy" id="698762"/>
    <lineage>
        <taxon>Bacteria</taxon>
        <taxon>Bacillati</taxon>
        <taxon>Bacillota</taxon>
        <taxon>Clostridia</taxon>
        <taxon>Neomoorellales</taxon>
        <taxon>Neomoorellaceae</taxon>
        <taxon>Thermanaeromonas</taxon>
    </lineage>
</organism>
<dbReference type="Proteomes" id="UP000192569">
    <property type="component" value="Chromosome I"/>
</dbReference>
<dbReference type="PANTHER" id="PTHR33653:SF1">
    <property type="entry name" value="RIBONUCLEASE VAPC2"/>
    <property type="match status" value="1"/>
</dbReference>
<keyword evidence="10" id="KW-1185">Reference proteome</keyword>
<dbReference type="OrthoDB" id="9796690at2"/>
<evidence type="ECO:0000256" key="5">
    <source>
        <dbReference type="ARBA" id="ARBA00022801"/>
    </source>
</evidence>
<dbReference type="InterPro" id="IPR002716">
    <property type="entry name" value="PIN_dom"/>
</dbReference>
<evidence type="ECO:0000256" key="1">
    <source>
        <dbReference type="ARBA" id="ARBA00001946"/>
    </source>
</evidence>
<evidence type="ECO:0000256" key="3">
    <source>
        <dbReference type="ARBA" id="ARBA00022722"/>
    </source>
</evidence>
<keyword evidence="6" id="KW-0460">Magnesium</keyword>
<evidence type="ECO:0000256" key="6">
    <source>
        <dbReference type="ARBA" id="ARBA00022842"/>
    </source>
</evidence>
<reference evidence="9 10" key="1">
    <citation type="submission" date="2017-04" db="EMBL/GenBank/DDBJ databases">
        <authorList>
            <person name="Afonso C.L."/>
            <person name="Miller P.J."/>
            <person name="Scott M.A."/>
            <person name="Spackman E."/>
            <person name="Goraichik I."/>
            <person name="Dimitrov K.M."/>
            <person name="Suarez D.L."/>
            <person name="Swayne D.E."/>
        </authorList>
    </citation>
    <scope>NUCLEOTIDE SEQUENCE [LARGE SCALE GENOMIC DNA]</scope>
    <source>
        <strain evidence="9 10">ToBE</strain>
    </source>
</reference>
<evidence type="ECO:0000256" key="4">
    <source>
        <dbReference type="ARBA" id="ARBA00022723"/>
    </source>
</evidence>
<sequence>MVVHAKYLVDTDWAVYYLRGREPYVTRLKVYREERLSVSVVSLAELYEGVFRAPDQQDKEKTLNDFLAGLVVVDVTRDVARTFGRLRAELRSKGITVADMDLLIGSTAV</sequence>
<evidence type="ECO:0000313" key="10">
    <source>
        <dbReference type="Proteomes" id="UP000192569"/>
    </source>
</evidence>
<dbReference type="CDD" id="cd09881">
    <property type="entry name" value="PIN_VapC4-5_FitB-like"/>
    <property type="match status" value="1"/>
</dbReference>
<protein>
    <recommendedName>
        <fullName evidence="8">PIN domain-containing protein</fullName>
    </recommendedName>
</protein>
<evidence type="ECO:0000313" key="9">
    <source>
        <dbReference type="EMBL" id="SMB96951.1"/>
    </source>
</evidence>
<accession>A0A1W1VV25</accession>
<keyword evidence="5" id="KW-0378">Hydrolase</keyword>
<comment type="similarity">
    <text evidence="7">Belongs to the PINc/VapC protein family.</text>
</comment>
<dbReference type="Pfam" id="PF01850">
    <property type="entry name" value="PIN"/>
    <property type="match status" value="1"/>
</dbReference>
<dbReference type="GO" id="GO:0004518">
    <property type="term" value="F:nuclease activity"/>
    <property type="evidence" value="ECO:0007669"/>
    <property type="project" value="UniProtKB-KW"/>
</dbReference>
<dbReference type="RefSeq" id="WP_084665325.1">
    <property type="nucleotide sequence ID" value="NZ_LT838272.1"/>
</dbReference>
<evidence type="ECO:0000256" key="7">
    <source>
        <dbReference type="ARBA" id="ARBA00038093"/>
    </source>
</evidence>
<dbReference type="AlphaFoldDB" id="A0A1W1VV25"/>
<dbReference type="PANTHER" id="PTHR33653">
    <property type="entry name" value="RIBONUCLEASE VAPC2"/>
    <property type="match status" value="1"/>
</dbReference>
<dbReference type="SUPFAM" id="SSF88723">
    <property type="entry name" value="PIN domain-like"/>
    <property type="match status" value="1"/>
</dbReference>
<keyword evidence="4" id="KW-0479">Metal-binding</keyword>
<dbReference type="EMBL" id="LT838272">
    <property type="protein sequence ID" value="SMB96951.1"/>
    <property type="molecule type" value="Genomic_DNA"/>
</dbReference>
<keyword evidence="2" id="KW-1277">Toxin-antitoxin system</keyword>
<dbReference type="InterPro" id="IPR050556">
    <property type="entry name" value="Type_II_TA_system_RNase"/>
</dbReference>
<dbReference type="InterPro" id="IPR029060">
    <property type="entry name" value="PIN-like_dom_sf"/>
</dbReference>
<comment type="cofactor">
    <cofactor evidence="1">
        <name>Mg(2+)</name>
        <dbReference type="ChEBI" id="CHEBI:18420"/>
    </cofactor>
</comment>
<feature type="domain" description="PIN" evidence="8">
    <location>
        <begin position="7"/>
        <end position="108"/>
    </location>
</feature>
<evidence type="ECO:0000259" key="8">
    <source>
        <dbReference type="Pfam" id="PF01850"/>
    </source>
</evidence>
<gene>
    <name evidence="9" type="ORF">SAMN00808754_1715</name>
</gene>
<dbReference type="GO" id="GO:0046872">
    <property type="term" value="F:metal ion binding"/>
    <property type="evidence" value="ECO:0007669"/>
    <property type="project" value="UniProtKB-KW"/>
</dbReference>
<dbReference type="STRING" id="698762.SAMN00808754_1715"/>
<dbReference type="Gene3D" id="3.40.50.1010">
    <property type="entry name" value="5'-nuclease"/>
    <property type="match status" value="1"/>
</dbReference>
<dbReference type="GO" id="GO:0016787">
    <property type="term" value="F:hydrolase activity"/>
    <property type="evidence" value="ECO:0007669"/>
    <property type="project" value="UniProtKB-KW"/>
</dbReference>